<evidence type="ECO:0000313" key="1">
    <source>
        <dbReference type="EMBL" id="KAF5723123.1"/>
    </source>
</evidence>
<dbReference type="OrthoDB" id="2790530at2759"/>
<dbReference type="AlphaFoldDB" id="A0A8H5Z2M0"/>
<reference evidence="1 2" key="1">
    <citation type="submission" date="2020-05" db="EMBL/GenBank/DDBJ databases">
        <title>Identification and distribution of gene clusters putatively required for synthesis of sphingolipid metabolism inhibitors in phylogenetically diverse species of the filamentous fungus Fusarium.</title>
        <authorList>
            <person name="Kim H.-S."/>
            <person name="Busman M."/>
            <person name="Brown D.W."/>
            <person name="Divon H."/>
            <person name="Uhlig S."/>
            <person name="Proctor R.H."/>
        </authorList>
    </citation>
    <scope>NUCLEOTIDE SEQUENCE [LARGE SCALE GENOMIC DNA]</scope>
    <source>
        <strain evidence="1 2">NRRL 66235</strain>
    </source>
</reference>
<organism evidence="1 2">
    <name type="scientific">Fusarium mundagurra</name>
    <dbReference type="NCBI Taxonomy" id="1567541"/>
    <lineage>
        <taxon>Eukaryota</taxon>
        <taxon>Fungi</taxon>
        <taxon>Dikarya</taxon>
        <taxon>Ascomycota</taxon>
        <taxon>Pezizomycotina</taxon>
        <taxon>Sordariomycetes</taxon>
        <taxon>Hypocreomycetidae</taxon>
        <taxon>Hypocreales</taxon>
        <taxon>Nectriaceae</taxon>
        <taxon>Fusarium</taxon>
        <taxon>Fusarium fujikuroi species complex</taxon>
    </lineage>
</organism>
<sequence length="74" mass="8217">MDTDNVTFDPENTYKKQPAKKVSVANAVVAKAPPGAVYATVVNGFHTSRSDKRSHCTVDYYDGNREFISRDHVV</sequence>
<keyword evidence="2" id="KW-1185">Reference proteome</keyword>
<proteinExistence type="predicted"/>
<evidence type="ECO:0000313" key="2">
    <source>
        <dbReference type="Proteomes" id="UP000544331"/>
    </source>
</evidence>
<accession>A0A8H5Z2M0</accession>
<gene>
    <name evidence="1" type="ORF">FMUND_2165</name>
</gene>
<dbReference type="EMBL" id="JAAOAN010000076">
    <property type="protein sequence ID" value="KAF5723123.1"/>
    <property type="molecule type" value="Genomic_DNA"/>
</dbReference>
<dbReference type="Proteomes" id="UP000544331">
    <property type="component" value="Unassembled WGS sequence"/>
</dbReference>
<comment type="caution">
    <text evidence="1">The sequence shown here is derived from an EMBL/GenBank/DDBJ whole genome shotgun (WGS) entry which is preliminary data.</text>
</comment>
<name>A0A8H5Z2M0_9HYPO</name>
<protein>
    <submittedName>
        <fullName evidence="1">Uncharacterized protein</fullName>
    </submittedName>
</protein>